<organism evidence="2 3">
    <name type="scientific">Ilex paraguariensis</name>
    <name type="common">yerba mate</name>
    <dbReference type="NCBI Taxonomy" id="185542"/>
    <lineage>
        <taxon>Eukaryota</taxon>
        <taxon>Viridiplantae</taxon>
        <taxon>Streptophyta</taxon>
        <taxon>Embryophyta</taxon>
        <taxon>Tracheophyta</taxon>
        <taxon>Spermatophyta</taxon>
        <taxon>Magnoliopsida</taxon>
        <taxon>eudicotyledons</taxon>
        <taxon>Gunneridae</taxon>
        <taxon>Pentapetalae</taxon>
        <taxon>asterids</taxon>
        <taxon>campanulids</taxon>
        <taxon>Aquifoliales</taxon>
        <taxon>Aquifoliaceae</taxon>
        <taxon>Ilex</taxon>
    </lineage>
</organism>
<dbReference type="PANTHER" id="PTHR21470">
    <property type="entry name" value="RAB6-INTERACTING PROTEIN GORAB"/>
    <property type="match status" value="1"/>
</dbReference>
<dbReference type="EMBL" id="CAUOFW020000570">
    <property type="protein sequence ID" value="CAK9134781.1"/>
    <property type="molecule type" value="Genomic_DNA"/>
</dbReference>
<dbReference type="AlphaFoldDB" id="A0ABC8QQ04"/>
<evidence type="ECO:0000256" key="1">
    <source>
        <dbReference type="SAM" id="MobiDB-lite"/>
    </source>
</evidence>
<gene>
    <name evidence="2" type="ORF">ILEXP_LOCUS1707</name>
</gene>
<evidence type="ECO:0000313" key="3">
    <source>
        <dbReference type="Proteomes" id="UP001642360"/>
    </source>
</evidence>
<dbReference type="PANTHER" id="PTHR21470:SF3">
    <property type="entry name" value="RAB6-INTERACTING GOLGIN"/>
    <property type="match status" value="1"/>
</dbReference>
<dbReference type="InterPro" id="IPR007033">
    <property type="entry name" value="GORAB"/>
</dbReference>
<feature type="compositionally biased region" description="Polar residues" evidence="1">
    <location>
        <begin position="1"/>
        <end position="15"/>
    </location>
</feature>
<reference evidence="2 3" key="1">
    <citation type="submission" date="2024-02" db="EMBL/GenBank/DDBJ databases">
        <authorList>
            <person name="Vignale AGUSTIN F."/>
            <person name="Sosa J E."/>
            <person name="Modenutti C."/>
        </authorList>
    </citation>
    <scope>NUCLEOTIDE SEQUENCE [LARGE SCALE GENOMIC DNA]</scope>
</reference>
<protein>
    <recommendedName>
        <fullName evidence="4">RAB6-interacting golgin</fullName>
    </recommendedName>
</protein>
<dbReference type="Proteomes" id="UP001642360">
    <property type="component" value="Unassembled WGS sequence"/>
</dbReference>
<feature type="region of interest" description="Disordered" evidence="1">
    <location>
        <begin position="1"/>
        <end position="21"/>
    </location>
</feature>
<accession>A0ABC8QQ04</accession>
<sequence length="156" mass="18276">MKNLASIGSSGQLSTDDNDNEEISKMAITSLLAREDEIERKKVEVREKVEFQLGRAEEETRRLAQIWEELEMLTDPMRKEVAIVRKKIDVINRDLKSLGQSCQKKEREYKEALQVFHEKNNEKAQLTTTLVEMVNQSEKLRMKKLEELNKIIDPMR</sequence>
<proteinExistence type="predicted"/>
<keyword evidence="3" id="KW-1185">Reference proteome</keyword>
<dbReference type="Pfam" id="PF04949">
    <property type="entry name" value="Transcrip_act"/>
    <property type="match status" value="1"/>
</dbReference>
<evidence type="ECO:0008006" key="4">
    <source>
        <dbReference type="Google" id="ProtNLM"/>
    </source>
</evidence>
<evidence type="ECO:0000313" key="2">
    <source>
        <dbReference type="EMBL" id="CAK9134781.1"/>
    </source>
</evidence>
<comment type="caution">
    <text evidence="2">The sequence shown here is derived from an EMBL/GenBank/DDBJ whole genome shotgun (WGS) entry which is preliminary data.</text>
</comment>
<name>A0ABC8QQ04_9AQUA</name>